<gene>
    <name evidence="3" type="ORF">FCL54_12850</name>
</gene>
<evidence type="ECO:0000313" key="3">
    <source>
        <dbReference type="EMBL" id="TLS36840.1"/>
    </source>
</evidence>
<feature type="chain" id="PRO_5039487651" description="Lipoprotein" evidence="2">
    <location>
        <begin position="22"/>
        <end position="388"/>
    </location>
</feature>
<dbReference type="Proteomes" id="UP000308230">
    <property type="component" value="Unassembled WGS sequence"/>
</dbReference>
<evidence type="ECO:0000313" key="4">
    <source>
        <dbReference type="Proteomes" id="UP000308230"/>
    </source>
</evidence>
<dbReference type="EMBL" id="SWLG01000008">
    <property type="protein sequence ID" value="TLS36840.1"/>
    <property type="molecule type" value="Genomic_DNA"/>
</dbReference>
<dbReference type="OrthoDB" id="9812120at2"/>
<proteinExistence type="predicted"/>
<evidence type="ECO:0000256" key="2">
    <source>
        <dbReference type="SAM" id="SignalP"/>
    </source>
</evidence>
<feature type="region of interest" description="Disordered" evidence="1">
    <location>
        <begin position="17"/>
        <end position="100"/>
    </location>
</feature>
<dbReference type="PROSITE" id="PS51257">
    <property type="entry name" value="PROKAR_LIPOPROTEIN"/>
    <property type="match status" value="1"/>
</dbReference>
<accession>A0A5R9F2X5</accession>
<name>A0A5R9F2X5_9BACL</name>
<evidence type="ECO:0008006" key="5">
    <source>
        <dbReference type="Google" id="ProtNLM"/>
    </source>
</evidence>
<sequence length="388" mass="43045">MKKFNLVIASALLASSLAACSNPTSSSSGEIEKAEQQTDNQEQKNATSDPKDSGEKPANPDNTSKEKPEVEEKAKPVQPFEALEPAKDAKPLKQTMSEEDLAKMPVVEAHGEDRTRKTPVGQLLIEGKTDETDGPLKDHRLVTFYGHPDSTKMGILGEMQPDALMAKLKEQTQKYSNADPAHPAVPMIELITTVAQRTPGPNGLYYHMTSEEDIEKYVQLAKENNALLMLDVQLGRDNALHQAKLVEKWLKLPFVHLAIDTEFHVDEGQTPGIDLGQVDGAEIQETVEYVSKLVEENNLPDKVVLVHQFTDKAVANKQEIKPTENVEVALNFDGYGPSAVKMSLYRKFVRNDAVQYGGFKIFYQKDNPVLTPEEVLKLDPNPAIINYQ</sequence>
<keyword evidence="2" id="KW-0732">Signal</keyword>
<dbReference type="AlphaFoldDB" id="A0A5R9F2X5"/>
<evidence type="ECO:0000256" key="1">
    <source>
        <dbReference type="SAM" id="MobiDB-lite"/>
    </source>
</evidence>
<organism evidence="3 4">
    <name type="scientific">Exobacillus caeni</name>
    <dbReference type="NCBI Taxonomy" id="2574798"/>
    <lineage>
        <taxon>Bacteria</taxon>
        <taxon>Bacillati</taxon>
        <taxon>Bacillota</taxon>
        <taxon>Bacilli</taxon>
        <taxon>Bacillales</taxon>
        <taxon>Guptibacillaceae</taxon>
        <taxon>Exobacillus</taxon>
    </lineage>
</organism>
<feature type="signal peptide" evidence="2">
    <location>
        <begin position="1"/>
        <end position="21"/>
    </location>
</feature>
<comment type="caution">
    <text evidence="3">The sequence shown here is derived from an EMBL/GenBank/DDBJ whole genome shotgun (WGS) entry which is preliminary data.</text>
</comment>
<feature type="compositionally biased region" description="Basic and acidic residues" evidence="1">
    <location>
        <begin position="63"/>
        <end position="75"/>
    </location>
</feature>
<dbReference type="RefSeq" id="WP_138127039.1">
    <property type="nucleotide sequence ID" value="NZ_SWLG01000008.1"/>
</dbReference>
<keyword evidence="4" id="KW-1185">Reference proteome</keyword>
<reference evidence="3 4" key="1">
    <citation type="submission" date="2019-04" db="EMBL/GenBank/DDBJ databases">
        <title>Bacillus caeni sp. nov., a bacterium isolated from mangrove sediment.</title>
        <authorList>
            <person name="Huang H."/>
            <person name="Mo K."/>
            <person name="Hu Y."/>
        </authorList>
    </citation>
    <scope>NUCLEOTIDE SEQUENCE [LARGE SCALE GENOMIC DNA]</scope>
    <source>
        <strain evidence="3 4">HB172195</strain>
    </source>
</reference>
<protein>
    <recommendedName>
        <fullName evidence="5">Lipoprotein</fullName>
    </recommendedName>
</protein>
<feature type="compositionally biased region" description="Polar residues" evidence="1">
    <location>
        <begin position="37"/>
        <end position="48"/>
    </location>
</feature>